<sequence>LTLIDYPGKLAATVFLAGCNFCCPWCYSAELVLPEEIKKQPKVSEKEFFDFLEKRKELLEAIVLCGGEPTINNDLPEFIKKIKKLRYAVKLDTNGSNPKMLKRLIKDKLIDYVAMDVKLPKEKYIKILKVKVDNIEKSIKILKRNKIDCEFRTTVIPTVLDKKDILEIARWISPAKKYYLQNFRPEKTIDPKFEKIKPYPDKYLLEIQKAISPFFEICEIR</sequence>
<dbReference type="InterPro" id="IPR013785">
    <property type="entry name" value="Aldolase_TIM"/>
</dbReference>
<comment type="caution">
    <text evidence="8">The sequence shown here is derived from an EMBL/GenBank/DDBJ whole genome shotgun (WGS) entry which is preliminary data.</text>
</comment>
<dbReference type="EMBL" id="BARV01016042">
    <property type="protein sequence ID" value="GAI22406.1"/>
    <property type="molecule type" value="Genomic_DNA"/>
</dbReference>
<evidence type="ECO:0000256" key="6">
    <source>
        <dbReference type="ARBA" id="ARBA00023014"/>
    </source>
</evidence>
<keyword evidence="5" id="KW-0408">Iron</keyword>
<gene>
    <name evidence="8" type="ORF">S06H3_27624</name>
</gene>
<keyword evidence="4" id="KW-0479">Metal-binding</keyword>
<feature type="non-terminal residue" evidence="8">
    <location>
        <position position="1"/>
    </location>
</feature>
<dbReference type="AlphaFoldDB" id="X1MWK7"/>
<dbReference type="InterPro" id="IPR007197">
    <property type="entry name" value="rSAM"/>
</dbReference>
<dbReference type="InterPro" id="IPR034457">
    <property type="entry name" value="Organic_radical-activating"/>
</dbReference>
<keyword evidence="2" id="KW-0004">4Fe-4S</keyword>
<keyword evidence="6" id="KW-0411">Iron-sulfur</keyword>
<name>X1MWK7_9ZZZZ</name>
<dbReference type="Pfam" id="PF04055">
    <property type="entry name" value="Radical_SAM"/>
    <property type="match status" value="1"/>
</dbReference>
<dbReference type="SUPFAM" id="SSF102114">
    <property type="entry name" value="Radical SAM enzymes"/>
    <property type="match status" value="1"/>
</dbReference>
<evidence type="ECO:0000256" key="4">
    <source>
        <dbReference type="ARBA" id="ARBA00022723"/>
    </source>
</evidence>
<dbReference type="SFLD" id="SFLDG01094">
    <property type="entry name" value="Uncharacterised_Radical_SAM_Su"/>
    <property type="match status" value="1"/>
</dbReference>
<dbReference type="PANTHER" id="PTHR30352">
    <property type="entry name" value="PYRUVATE FORMATE-LYASE-ACTIVATING ENZYME"/>
    <property type="match status" value="1"/>
</dbReference>
<dbReference type="PANTHER" id="PTHR30352:SF13">
    <property type="entry name" value="GLYCYL-RADICAL ENZYME ACTIVATING ENZYME YJJW-RELATED"/>
    <property type="match status" value="1"/>
</dbReference>
<dbReference type="InterPro" id="IPR058240">
    <property type="entry name" value="rSAM_sf"/>
</dbReference>
<dbReference type="InterPro" id="IPR012840">
    <property type="entry name" value="NrdG2"/>
</dbReference>
<dbReference type="Gene3D" id="3.20.20.70">
    <property type="entry name" value="Aldolase class I"/>
    <property type="match status" value="1"/>
</dbReference>
<dbReference type="NCBIfam" id="TIGR02495">
    <property type="entry name" value="NrdG2"/>
    <property type="match status" value="1"/>
</dbReference>
<comment type="cofactor">
    <cofactor evidence="1">
        <name>[4Fe-4S] cluster</name>
        <dbReference type="ChEBI" id="CHEBI:49883"/>
    </cofactor>
</comment>
<evidence type="ECO:0000256" key="2">
    <source>
        <dbReference type="ARBA" id="ARBA00022485"/>
    </source>
</evidence>
<evidence type="ECO:0000313" key="8">
    <source>
        <dbReference type="EMBL" id="GAI22406.1"/>
    </source>
</evidence>
<dbReference type="GO" id="GO:0003824">
    <property type="term" value="F:catalytic activity"/>
    <property type="evidence" value="ECO:0007669"/>
    <property type="project" value="InterPro"/>
</dbReference>
<dbReference type="SFLD" id="SFLDS00029">
    <property type="entry name" value="Radical_SAM"/>
    <property type="match status" value="1"/>
</dbReference>
<dbReference type="SFLD" id="SFLDG01067">
    <property type="entry name" value="SPASM/twitch_domain_containing"/>
    <property type="match status" value="1"/>
</dbReference>
<dbReference type="CDD" id="cd01335">
    <property type="entry name" value="Radical_SAM"/>
    <property type="match status" value="1"/>
</dbReference>
<evidence type="ECO:0000259" key="7">
    <source>
        <dbReference type="PROSITE" id="PS51918"/>
    </source>
</evidence>
<evidence type="ECO:0000256" key="5">
    <source>
        <dbReference type="ARBA" id="ARBA00023004"/>
    </source>
</evidence>
<protein>
    <recommendedName>
        <fullName evidence="7">Radical SAM core domain-containing protein</fullName>
    </recommendedName>
</protein>
<evidence type="ECO:0000256" key="3">
    <source>
        <dbReference type="ARBA" id="ARBA00022691"/>
    </source>
</evidence>
<proteinExistence type="predicted"/>
<evidence type="ECO:0000256" key="1">
    <source>
        <dbReference type="ARBA" id="ARBA00001966"/>
    </source>
</evidence>
<keyword evidence="3" id="KW-0949">S-adenosyl-L-methionine</keyword>
<dbReference type="GO" id="GO:0051539">
    <property type="term" value="F:4 iron, 4 sulfur cluster binding"/>
    <property type="evidence" value="ECO:0007669"/>
    <property type="project" value="UniProtKB-KW"/>
</dbReference>
<dbReference type="GO" id="GO:0046872">
    <property type="term" value="F:metal ion binding"/>
    <property type="evidence" value="ECO:0007669"/>
    <property type="project" value="UniProtKB-KW"/>
</dbReference>
<accession>X1MWK7</accession>
<feature type="domain" description="Radical SAM core" evidence="7">
    <location>
        <begin position="6"/>
        <end position="214"/>
    </location>
</feature>
<organism evidence="8">
    <name type="scientific">marine sediment metagenome</name>
    <dbReference type="NCBI Taxonomy" id="412755"/>
    <lineage>
        <taxon>unclassified sequences</taxon>
        <taxon>metagenomes</taxon>
        <taxon>ecological metagenomes</taxon>
    </lineage>
</organism>
<reference evidence="8" key="1">
    <citation type="journal article" date="2014" name="Front. Microbiol.">
        <title>High frequency of phylogenetically diverse reductive dehalogenase-homologous genes in deep subseafloor sedimentary metagenomes.</title>
        <authorList>
            <person name="Kawai M."/>
            <person name="Futagami T."/>
            <person name="Toyoda A."/>
            <person name="Takaki Y."/>
            <person name="Nishi S."/>
            <person name="Hori S."/>
            <person name="Arai W."/>
            <person name="Tsubouchi T."/>
            <person name="Morono Y."/>
            <person name="Uchiyama I."/>
            <person name="Ito T."/>
            <person name="Fujiyama A."/>
            <person name="Inagaki F."/>
            <person name="Takami H."/>
        </authorList>
    </citation>
    <scope>NUCLEOTIDE SEQUENCE</scope>
    <source>
        <strain evidence="8">Expedition CK06-06</strain>
    </source>
</reference>
<dbReference type="PROSITE" id="PS51918">
    <property type="entry name" value="RADICAL_SAM"/>
    <property type="match status" value="1"/>
</dbReference>